<evidence type="ECO:0000313" key="2">
    <source>
        <dbReference type="EMBL" id="CAD9143213.1"/>
    </source>
</evidence>
<evidence type="ECO:0000256" key="1">
    <source>
        <dbReference type="SAM" id="MobiDB-lite"/>
    </source>
</evidence>
<feature type="region of interest" description="Disordered" evidence="1">
    <location>
        <begin position="1"/>
        <end position="44"/>
    </location>
</feature>
<accession>A0A7S1QMK4</accession>
<dbReference type="EMBL" id="HBGE01046439">
    <property type="protein sequence ID" value="CAD9143213.1"/>
    <property type="molecule type" value="Transcribed_RNA"/>
</dbReference>
<feature type="compositionally biased region" description="Polar residues" evidence="1">
    <location>
        <begin position="22"/>
        <end position="38"/>
    </location>
</feature>
<proteinExistence type="predicted"/>
<name>A0A7S1QMK4_ALECA</name>
<gene>
    <name evidence="2" type="ORF">ACAT0790_LOCUS28018</name>
</gene>
<protein>
    <submittedName>
        <fullName evidence="2">Uncharacterized protein</fullName>
    </submittedName>
</protein>
<feature type="compositionally biased region" description="Low complexity" evidence="1">
    <location>
        <begin position="1"/>
        <end position="15"/>
    </location>
</feature>
<organism evidence="2">
    <name type="scientific">Alexandrium catenella</name>
    <name type="common">Red tide dinoflagellate</name>
    <name type="synonym">Gonyaulax catenella</name>
    <dbReference type="NCBI Taxonomy" id="2925"/>
    <lineage>
        <taxon>Eukaryota</taxon>
        <taxon>Sar</taxon>
        <taxon>Alveolata</taxon>
        <taxon>Dinophyceae</taxon>
        <taxon>Gonyaulacales</taxon>
        <taxon>Pyrocystaceae</taxon>
        <taxon>Alexandrium</taxon>
    </lineage>
</organism>
<dbReference type="AlphaFoldDB" id="A0A7S1QMK4"/>
<sequence length="255" mass="26774">MRAPSPTTRRAPSPTGGAGKVLSSSGTPRYTGSSNPSSLHFPVSKASDKWDGAEALAAQQNRGSAASAAMAIAADEAPPRPCGAPPFYWVPTVDTITEFEVSGVAGEVVGKTGDYEDKGSALPIAGTLRMAKGGLYLWTLQIVRQCPRRPHLQFGLHGVNHARPWRLVSTGRCSRSRDDGPWLARPGGDMLIGEGDYVHCEADLRGLDGPLGSFAFAVNDGPFETVFEDIPLSEGPLQPVIAMGGSGTTCRLCPS</sequence>
<reference evidence="2" key="1">
    <citation type="submission" date="2021-01" db="EMBL/GenBank/DDBJ databases">
        <authorList>
            <person name="Corre E."/>
            <person name="Pelletier E."/>
            <person name="Niang G."/>
            <person name="Scheremetjew M."/>
            <person name="Finn R."/>
            <person name="Kale V."/>
            <person name="Holt S."/>
            <person name="Cochrane G."/>
            <person name="Meng A."/>
            <person name="Brown T."/>
            <person name="Cohen L."/>
        </authorList>
    </citation>
    <scope>NUCLEOTIDE SEQUENCE</scope>
    <source>
        <strain evidence="2">OF101</strain>
    </source>
</reference>